<dbReference type="EMBL" id="CAMXCT030000709">
    <property type="protein sequence ID" value="CAL4769678.1"/>
    <property type="molecule type" value="Genomic_DNA"/>
</dbReference>
<feature type="region of interest" description="Disordered" evidence="1">
    <location>
        <begin position="326"/>
        <end position="378"/>
    </location>
</feature>
<feature type="compositionally biased region" description="Acidic residues" evidence="1">
    <location>
        <begin position="231"/>
        <end position="240"/>
    </location>
</feature>
<dbReference type="AlphaFoldDB" id="A0A9P1BZN0"/>
<evidence type="ECO:0000256" key="1">
    <source>
        <dbReference type="SAM" id="MobiDB-lite"/>
    </source>
</evidence>
<evidence type="ECO:0000313" key="4">
    <source>
        <dbReference type="Proteomes" id="UP001152797"/>
    </source>
</evidence>
<evidence type="ECO:0000313" key="3">
    <source>
        <dbReference type="EMBL" id="CAL4769678.1"/>
    </source>
</evidence>
<reference evidence="2" key="1">
    <citation type="submission" date="2022-10" db="EMBL/GenBank/DDBJ databases">
        <authorList>
            <person name="Chen Y."/>
            <person name="Dougan E. K."/>
            <person name="Chan C."/>
            <person name="Rhodes N."/>
            <person name="Thang M."/>
        </authorList>
    </citation>
    <scope>NUCLEOTIDE SEQUENCE</scope>
</reference>
<reference evidence="3 4" key="2">
    <citation type="submission" date="2024-05" db="EMBL/GenBank/DDBJ databases">
        <authorList>
            <person name="Chen Y."/>
            <person name="Shah S."/>
            <person name="Dougan E. K."/>
            <person name="Thang M."/>
            <person name="Chan C."/>
        </authorList>
    </citation>
    <scope>NUCLEOTIDE SEQUENCE [LARGE SCALE GENOMIC DNA]</scope>
</reference>
<feature type="region of interest" description="Disordered" evidence="1">
    <location>
        <begin position="184"/>
        <end position="256"/>
    </location>
</feature>
<organism evidence="2">
    <name type="scientific">Cladocopium goreaui</name>
    <dbReference type="NCBI Taxonomy" id="2562237"/>
    <lineage>
        <taxon>Eukaryota</taxon>
        <taxon>Sar</taxon>
        <taxon>Alveolata</taxon>
        <taxon>Dinophyceae</taxon>
        <taxon>Suessiales</taxon>
        <taxon>Symbiodiniaceae</taxon>
        <taxon>Cladocopium</taxon>
    </lineage>
</organism>
<feature type="compositionally biased region" description="Low complexity" evidence="1">
    <location>
        <begin position="212"/>
        <end position="230"/>
    </location>
</feature>
<dbReference type="OrthoDB" id="414855at2759"/>
<dbReference type="EMBL" id="CAMXCT020000709">
    <property type="protein sequence ID" value="CAL1135741.1"/>
    <property type="molecule type" value="Genomic_DNA"/>
</dbReference>
<feature type="compositionally biased region" description="Basic and acidic residues" evidence="1">
    <location>
        <begin position="339"/>
        <end position="365"/>
    </location>
</feature>
<comment type="caution">
    <text evidence="2">The sequence shown here is derived from an EMBL/GenBank/DDBJ whole genome shotgun (WGS) entry which is preliminary data.</text>
</comment>
<dbReference type="EMBL" id="CAMXCT010000709">
    <property type="protein sequence ID" value="CAI3982366.1"/>
    <property type="molecule type" value="Genomic_DNA"/>
</dbReference>
<dbReference type="Proteomes" id="UP001152797">
    <property type="component" value="Unassembled WGS sequence"/>
</dbReference>
<accession>A0A9P1BZN0</accession>
<keyword evidence="4" id="KW-1185">Reference proteome</keyword>
<name>A0A9P1BZN0_9DINO</name>
<gene>
    <name evidence="2" type="ORF">C1SCF055_LOCUS10069</name>
</gene>
<sequence>MRCVDYTAQEKEFAEIVEGPNAKVFKHQPVEGKPHPGRHGETAPEMIRKAQSLAEGPVLGALQGVSDDLYAWAAAREAMGNCLAEFEAKIFEKVDMCAYGLAPLDAGEPHHFYKHRTGCRANTTVTRCAEAGVYSTHFVAAIVEALQTLVKGGVIKAIKGAQVEVQKVKVERIQETMMVRKEQILRSREKEKRRVRSSYQMRRRPPTSVADSPPSGNPEAESSPEEGPSNFEEEGEEESPTEGRGRDIAVNRAGGDETFYSEETGLLWIRHRARRRRYVVPGGPGCPFSQEYFKPNRWTKCQNADTENPLETVETEDNWEFFQDCEGERRDPEEDEEGQDRPGDEDAEKEGGTRSRSPRGREESRPTSAASGRAGGSRWTSFKAEGINVLAEQAAFQYVKVIDEIEDQEASTWRRICEAGDALLEEAGNVEQAAKALWIVREKLDRNNLKGVDDQMLDSLLHPDHLAYLREVREAGMPARYERVRQRVATQPHPRARDNLNQVYKQLMKDVAKHRVLVVSSNHPGLRHTASSPFETVPKMLPNRTLSTEVRLVHDQRNINGGTAKELHPPATQQLHVQVIRRILFWKAMFPKVPVVLAKKDVAGAFRLLWIDPQDVELFAGDVPWRPDQMGTGLGKVHDKDPTGVTFLFLVSSFGFSGSPGEWTAWGRGTEELHRCFCPQEGRRDGSLHFDGKILVDDMVLVEPCVGLRPWVSSETYEWAVRQLLGSHAINAAKDAEEGQFSEVQTVWGVQINASTEKMSLPETRVLKGAYLLAEPQFNYGERSLTLKDVQRFRGIATGWATVVKGLRNELKAADRFLGGVDGGARISPSRCSTEAEEEMAWADLWDIFEDCRWLCSRSETWAEKFGGDIREALGPLERLALPDQHFSKAVFVSSDATPSTLGSIDWTNGMASREDVEELKPWISRVLTAEAAEEEGPLAIHLEKCCPLWRLLAALGIYGLARWWCMVATTRRSTTGSQQGGAMSEREDC</sequence>
<proteinExistence type="predicted"/>
<feature type="compositionally biased region" description="Basic residues" evidence="1">
    <location>
        <begin position="193"/>
        <end position="205"/>
    </location>
</feature>
<protein>
    <submittedName>
        <fullName evidence="3">Tyr recombinase domain-containing protein</fullName>
    </submittedName>
</protein>
<evidence type="ECO:0000313" key="2">
    <source>
        <dbReference type="EMBL" id="CAI3982366.1"/>
    </source>
</evidence>